<feature type="binding site" evidence="7">
    <location>
        <position position="31"/>
    </location>
    <ligand>
        <name>ATP</name>
        <dbReference type="ChEBI" id="CHEBI:30616"/>
    </ligand>
</feature>
<dbReference type="Proteomes" id="UP000245768">
    <property type="component" value="Unassembled WGS sequence"/>
</dbReference>
<dbReference type="OrthoDB" id="204883at2759"/>
<dbReference type="PROSITE" id="PS50011">
    <property type="entry name" value="PROTEIN_KINASE_DOM"/>
    <property type="match status" value="1"/>
</dbReference>
<gene>
    <name evidence="11" type="ORF">FA10DRAFT_272742</name>
</gene>
<accession>A0A316YGJ0</accession>
<name>A0A316YGJ0_9BASI</name>
<feature type="domain" description="Protein kinase" evidence="10">
    <location>
        <begin position="2"/>
        <end position="281"/>
    </location>
</feature>
<dbReference type="InterPro" id="IPR050108">
    <property type="entry name" value="CDK"/>
</dbReference>
<dbReference type="Pfam" id="PF00069">
    <property type="entry name" value="Pkinase"/>
    <property type="match status" value="1"/>
</dbReference>
<dbReference type="InterPro" id="IPR011009">
    <property type="entry name" value="Kinase-like_dom_sf"/>
</dbReference>
<evidence type="ECO:0000313" key="11">
    <source>
        <dbReference type="EMBL" id="PWN88282.1"/>
    </source>
</evidence>
<keyword evidence="3" id="KW-0808">Transferase</keyword>
<keyword evidence="12" id="KW-1185">Reference proteome</keyword>
<dbReference type="InterPro" id="IPR008271">
    <property type="entry name" value="Ser/Thr_kinase_AS"/>
</dbReference>
<dbReference type="PROSITE" id="PS00108">
    <property type="entry name" value="PROTEIN_KINASE_ST"/>
    <property type="match status" value="1"/>
</dbReference>
<dbReference type="InterPro" id="IPR000719">
    <property type="entry name" value="Prot_kinase_dom"/>
</dbReference>
<dbReference type="AlphaFoldDB" id="A0A316YGJ0"/>
<feature type="compositionally biased region" description="Basic and acidic residues" evidence="9">
    <location>
        <begin position="317"/>
        <end position="326"/>
    </location>
</feature>
<proteinExistence type="inferred from homology"/>
<evidence type="ECO:0000313" key="12">
    <source>
        <dbReference type="Proteomes" id="UP000245768"/>
    </source>
</evidence>
<feature type="region of interest" description="Disordered" evidence="9">
    <location>
        <begin position="313"/>
        <end position="341"/>
    </location>
</feature>
<evidence type="ECO:0000256" key="5">
    <source>
        <dbReference type="ARBA" id="ARBA00022777"/>
    </source>
</evidence>
<protein>
    <submittedName>
        <fullName evidence="11">Pkinase-domain-containing protein</fullName>
    </submittedName>
</protein>
<evidence type="ECO:0000256" key="8">
    <source>
        <dbReference type="RuleBase" id="RU000304"/>
    </source>
</evidence>
<evidence type="ECO:0000256" key="1">
    <source>
        <dbReference type="ARBA" id="ARBA00006485"/>
    </source>
</evidence>
<keyword evidence="5 11" id="KW-0418">Kinase</keyword>
<dbReference type="RefSeq" id="XP_025375480.1">
    <property type="nucleotide sequence ID" value="XM_025523138.1"/>
</dbReference>
<evidence type="ECO:0000256" key="7">
    <source>
        <dbReference type="PROSITE-ProRule" id="PRU10141"/>
    </source>
</evidence>
<dbReference type="PROSITE" id="PS00107">
    <property type="entry name" value="PROTEIN_KINASE_ATP"/>
    <property type="match status" value="1"/>
</dbReference>
<keyword evidence="4 7" id="KW-0547">Nucleotide-binding</keyword>
<dbReference type="GO" id="GO:0008353">
    <property type="term" value="F:RNA polymerase II CTD heptapeptide repeat kinase activity"/>
    <property type="evidence" value="ECO:0007669"/>
    <property type="project" value="TreeGrafter"/>
</dbReference>
<dbReference type="GO" id="GO:0008024">
    <property type="term" value="C:cyclin/CDK positive transcription elongation factor complex"/>
    <property type="evidence" value="ECO:0007669"/>
    <property type="project" value="TreeGrafter"/>
</dbReference>
<reference evidence="11 12" key="1">
    <citation type="journal article" date="2018" name="Mol. Biol. Evol.">
        <title>Broad Genomic Sampling Reveals a Smut Pathogenic Ancestry of the Fungal Clade Ustilaginomycotina.</title>
        <authorList>
            <person name="Kijpornyongpan T."/>
            <person name="Mondo S.J."/>
            <person name="Barry K."/>
            <person name="Sandor L."/>
            <person name="Lee J."/>
            <person name="Lipzen A."/>
            <person name="Pangilinan J."/>
            <person name="LaButti K."/>
            <person name="Hainaut M."/>
            <person name="Henrissat B."/>
            <person name="Grigoriev I.V."/>
            <person name="Spatafora J.W."/>
            <person name="Aime M.C."/>
        </authorList>
    </citation>
    <scope>NUCLEOTIDE SEQUENCE [LARGE SCALE GENOMIC DNA]</scope>
    <source>
        <strain evidence="11 12">MCA 4198</strain>
    </source>
</reference>
<dbReference type="PANTHER" id="PTHR24056:SF546">
    <property type="entry name" value="CYCLIN-DEPENDENT KINASE 12"/>
    <property type="match status" value="1"/>
</dbReference>
<dbReference type="SUPFAM" id="SSF56112">
    <property type="entry name" value="Protein kinase-like (PK-like)"/>
    <property type="match status" value="1"/>
</dbReference>
<dbReference type="GO" id="GO:0030332">
    <property type="term" value="F:cyclin binding"/>
    <property type="evidence" value="ECO:0007669"/>
    <property type="project" value="TreeGrafter"/>
</dbReference>
<dbReference type="EMBL" id="KZ819638">
    <property type="protein sequence ID" value="PWN88282.1"/>
    <property type="molecule type" value="Genomic_DNA"/>
</dbReference>
<dbReference type="FunCoup" id="A0A316YGJ0">
    <property type="interactions" value="125"/>
</dbReference>
<sequence>MYERISQVGEGTYGQVFKARGEKTGVVVALKKIRMESEKDGFPVTAMREIKLLQGLRHPNVVRLHEMMLSKNSIYMVFEYLEHDLNGILSQPTVLFEPCHLKSLASQLLSGLAYLHHRSILHRDLKGSNLLLNNAGVLKLADFGLARSYMKRKRGDYTNRVVTLWYRPPELLLGATQYGAAVDVWGAGCIFLELFTRKPVLQGQDEIDQVKVLFEMLGRYGQGGGDGVDEEWPEMRNLPWYDLSLFSKYAPSDALDVVDRLLHFDPAKRASAAEVLELPYFAANEPKAERPARVLSAVEGEWHEYESRRARRQKIIQQREEQHQPQEDSMTLTDDKREASA</sequence>
<dbReference type="CDD" id="cd07840">
    <property type="entry name" value="STKc_CDK9_like"/>
    <property type="match status" value="1"/>
</dbReference>
<dbReference type="PANTHER" id="PTHR24056">
    <property type="entry name" value="CELL DIVISION PROTEIN KINASE"/>
    <property type="match status" value="1"/>
</dbReference>
<dbReference type="Gene3D" id="3.30.200.20">
    <property type="entry name" value="Phosphorylase Kinase, domain 1"/>
    <property type="match status" value="1"/>
</dbReference>
<dbReference type="InParanoid" id="A0A316YGJ0"/>
<comment type="similarity">
    <text evidence="1">Belongs to the protein kinase superfamily. CMGC Ser/Thr protein kinase family. CDC2/CDKX subfamily.</text>
</comment>
<evidence type="ECO:0000259" key="10">
    <source>
        <dbReference type="PROSITE" id="PS50011"/>
    </source>
</evidence>
<dbReference type="InterPro" id="IPR017441">
    <property type="entry name" value="Protein_kinase_ATP_BS"/>
</dbReference>
<dbReference type="GeneID" id="37045054"/>
<organism evidence="11 12">
    <name type="scientific">Acaromyces ingoldii</name>
    <dbReference type="NCBI Taxonomy" id="215250"/>
    <lineage>
        <taxon>Eukaryota</taxon>
        <taxon>Fungi</taxon>
        <taxon>Dikarya</taxon>
        <taxon>Basidiomycota</taxon>
        <taxon>Ustilaginomycotina</taxon>
        <taxon>Exobasidiomycetes</taxon>
        <taxon>Exobasidiales</taxon>
        <taxon>Cryptobasidiaceae</taxon>
        <taxon>Acaromyces</taxon>
    </lineage>
</organism>
<dbReference type="GO" id="GO:0005524">
    <property type="term" value="F:ATP binding"/>
    <property type="evidence" value="ECO:0007669"/>
    <property type="project" value="UniProtKB-UniRule"/>
</dbReference>
<dbReference type="FunFam" id="3.30.200.20:FF:000270">
    <property type="entry name" value="Serine/threonine-protein kinase bur1"/>
    <property type="match status" value="1"/>
</dbReference>
<evidence type="ECO:0000256" key="6">
    <source>
        <dbReference type="ARBA" id="ARBA00022840"/>
    </source>
</evidence>
<evidence type="ECO:0000256" key="2">
    <source>
        <dbReference type="ARBA" id="ARBA00022527"/>
    </source>
</evidence>
<dbReference type="SMART" id="SM00220">
    <property type="entry name" value="S_TKc"/>
    <property type="match status" value="1"/>
</dbReference>
<evidence type="ECO:0000256" key="4">
    <source>
        <dbReference type="ARBA" id="ARBA00022741"/>
    </source>
</evidence>
<dbReference type="Gene3D" id="1.10.510.10">
    <property type="entry name" value="Transferase(Phosphotransferase) domain 1"/>
    <property type="match status" value="1"/>
</dbReference>
<keyword evidence="6 7" id="KW-0067">ATP-binding</keyword>
<evidence type="ECO:0000256" key="3">
    <source>
        <dbReference type="ARBA" id="ARBA00022679"/>
    </source>
</evidence>
<keyword evidence="2 8" id="KW-0723">Serine/threonine-protein kinase</keyword>
<dbReference type="GO" id="GO:0032968">
    <property type="term" value="P:positive regulation of transcription elongation by RNA polymerase II"/>
    <property type="evidence" value="ECO:0007669"/>
    <property type="project" value="TreeGrafter"/>
</dbReference>
<evidence type="ECO:0000256" key="9">
    <source>
        <dbReference type="SAM" id="MobiDB-lite"/>
    </source>
</evidence>
<dbReference type="FunFam" id="1.10.510.10:FF:000624">
    <property type="entry name" value="Mitogen-activated protein kinase"/>
    <property type="match status" value="1"/>
</dbReference>
<dbReference type="STRING" id="215250.A0A316YGJ0"/>